<dbReference type="RefSeq" id="WP_311425125.1">
    <property type="nucleotide sequence ID" value="NZ_JAVREH010000062.1"/>
</dbReference>
<evidence type="ECO:0000313" key="3">
    <source>
        <dbReference type="Proteomes" id="UP001183176"/>
    </source>
</evidence>
<comment type="caution">
    <text evidence="2">The sequence shown here is derived from an EMBL/GenBank/DDBJ whole genome shotgun (WGS) entry which is preliminary data.</text>
</comment>
<evidence type="ECO:0008006" key="4">
    <source>
        <dbReference type="Google" id="ProtNLM"/>
    </source>
</evidence>
<proteinExistence type="predicted"/>
<reference evidence="3" key="1">
    <citation type="submission" date="2023-07" db="EMBL/GenBank/DDBJ databases">
        <title>30 novel species of actinomycetes from the DSMZ collection.</title>
        <authorList>
            <person name="Nouioui I."/>
        </authorList>
    </citation>
    <scope>NUCLEOTIDE SEQUENCE [LARGE SCALE GENOMIC DNA]</scope>
    <source>
        <strain evidence="3">DSM 44399</strain>
    </source>
</reference>
<feature type="region of interest" description="Disordered" evidence="1">
    <location>
        <begin position="109"/>
        <end position="135"/>
    </location>
</feature>
<feature type="compositionally biased region" description="Basic and acidic residues" evidence="1">
    <location>
        <begin position="123"/>
        <end position="135"/>
    </location>
</feature>
<sequence>MTAKPRKPANLGAAGASLWTSITTTYELEESEVPLLTMACRQADDIARLEKIIAAEGVLVVGSKGQPRLSAVVAEVRQERLALARLLAALQLPEDVAAGADGSVVVAMTPASRRAQKASQSRWAREGRGRRGEAS</sequence>
<keyword evidence="3" id="KW-1185">Reference proteome</keyword>
<organism evidence="2 3">
    <name type="scientific">Jatrophihabitans lederbergiae</name>
    <dbReference type="NCBI Taxonomy" id="3075547"/>
    <lineage>
        <taxon>Bacteria</taxon>
        <taxon>Bacillati</taxon>
        <taxon>Actinomycetota</taxon>
        <taxon>Actinomycetes</taxon>
        <taxon>Jatrophihabitantales</taxon>
        <taxon>Jatrophihabitantaceae</taxon>
        <taxon>Jatrophihabitans</taxon>
    </lineage>
</organism>
<protein>
    <recommendedName>
        <fullName evidence="4">Terminase</fullName>
    </recommendedName>
</protein>
<evidence type="ECO:0000256" key="1">
    <source>
        <dbReference type="SAM" id="MobiDB-lite"/>
    </source>
</evidence>
<evidence type="ECO:0000313" key="2">
    <source>
        <dbReference type="EMBL" id="MDT0263982.1"/>
    </source>
</evidence>
<dbReference type="EMBL" id="JAVREH010000062">
    <property type="protein sequence ID" value="MDT0263982.1"/>
    <property type="molecule type" value="Genomic_DNA"/>
</dbReference>
<name>A0ABU2JG52_9ACTN</name>
<accession>A0ABU2JG52</accession>
<gene>
    <name evidence="2" type="ORF">RM423_21645</name>
</gene>
<dbReference type="Proteomes" id="UP001183176">
    <property type="component" value="Unassembled WGS sequence"/>
</dbReference>